<dbReference type="PRINTS" id="PR00038">
    <property type="entry name" value="HTHLUXR"/>
</dbReference>
<evidence type="ECO:0000259" key="3">
    <source>
        <dbReference type="PROSITE" id="PS50043"/>
    </source>
</evidence>
<dbReference type="InterPro" id="IPR027417">
    <property type="entry name" value="P-loop_NTPase"/>
</dbReference>
<dbReference type="Proteomes" id="UP000780875">
    <property type="component" value="Unassembled WGS sequence"/>
</dbReference>
<dbReference type="SMART" id="SM00421">
    <property type="entry name" value="HTH_LUXR"/>
    <property type="match status" value="1"/>
</dbReference>
<feature type="domain" description="HTH luxR-type" evidence="3">
    <location>
        <begin position="850"/>
        <end position="915"/>
    </location>
</feature>
<dbReference type="Pfam" id="PF00196">
    <property type="entry name" value="GerE"/>
    <property type="match status" value="1"/>
</dbReference>
<dbReference type="EMBL" id="JAIQZJ010000001">
    <property type="protein sequence ID" value="MBZ5737473.1"/>
    <property type="molecule type" value="Genomic_DNA"/>
</dbReference>
<evidence type="ECO:0000256" key="2">
    <source>
        <dbReference type="ARBA" id="ARBA00022840"/>
    </source>
</evidence>
<dbReference type="PANTHER" id="PTHR16305">
    <property type="entry name" value="TESTICULAR SOLUBLE ADENYLYL CYCLASE"/>
    <property type="match status" value="1"/>
</dbReference>
<dbReference type="PROSITE" id="PS50043">
    <property type="entry name" value="HTH_LUXR_2"/>
    <property type="match status" value="1"/>
</dbReference>
<dbReference type="CDD" id="cd06170">
    <property type="entry name" value="LuxR_C_like"/>
    <property type="match status" value="1"/>
</dbReference>
<dbReference type="SUPFAM" id="SSF46894">
    <property type="entry name" value="C-terminal effector domain of the bipartite response regulators"/>
    <property type="match status" value="1"/>
</dbReference>
<gene>
    <name evidence="4" type="ORF">K8U61_04810</name>
</gene>
<dbReference type="RefSeq" id="WP_224121823.1">
    <property type="nucleotide sequence ID" value="NZ_JAIQZJ010000001.1"/>
</dbReference>
<evidence type="ECO:0000313" key="4">
    <source>
        <dbReference type="EMBL" id="MBZ5737473.1"/>
    </source>
</evidence>
<dbReference type="InterPro" id="IPR016032">
    <property type="entry name" value="Sig_transdc_resp-reg_C-effctor"/>
</dbReference>
<dbReference type="PROSITE" id="PS00622">
    <property type="entry name" value="HTH_LUXR_1"/>
    <property type="match status" value="1"/>
</dbReference>
<reference evidence="4 5" key="1">
    <citation type="submission" date="2021-09" db="EMBL/GenBank/DDBJ databases">
        <title>Whole genome sequence of Nocardioides sp. GBK3QG-3.</title>
        <authorList>
            <person name="Tuo L."/>
        </authorList>
    </citation>
    <scope>NUCLEOTIDE SEQUENCE [LARGE SCALE GENOMIC DNA]</scope>
    <source>
        <strain evidence="4 5">GBK3QG-3</strain>
    </source>
</reference>
<evidence type="ECO:0000256" key="1">
    <source>
        <dbReference type="ARBA" id="ARBA00022741"/>
    </source>
</evidence>
<name>A0ABS7U9T9_9ACTN</name>
<evidence type="ECO:0000313" key="5">
    <source>
        <dbReference type="Proteomes" id="UP000780875"/>
    </source>
</evidence>
<organism evidence="4 5">
    <name type="scientific">Nocardioides mangrovi</name>
    <dbReference type="NCBI Taxonomy" id="2874580"/>
    <lineage>
        <taxon>Bacteria</taxon>
        <taxon>Bacillati</taxon>
        <taxon>Actinomycetota</taxon>
        <taxon>Actinomycetes</taxon>
        <taxon>Propionibacteriales</taxon>
        <taxon>Nocardioidaceae</taxon>
        <taxon>Nocardioides</taxon>
    </lineage>
</organism>
<dbReference type="Gene3D" id="3.40.50.300">
    <property type="entry name" value="P-loop containing nucleotide triphosphate hydrolases"/>
    <property type="match status" value="1"/>
</dbReference>
<dbReference type="InterPro" id="IPR041664">
    <property type="entry name" value="AAA_16"/>
</dbReference>
<accession>A0ABS7U9T9</accession>
<dbReference type="Pfam" id="PF13191">
    <property type="entry name" value="AAA_16"/>
    <property type="match status" value="1"/>
</dbReference>
<dbReference type="SUPFAM" id="SSF52540">
    <property type="entry name" value="P-loop containing nucleoside triphosphate hydrolases"/>
    <property type="match status" value="1"/>
</dbReference>
<keyword evidence="1" id="KW-0547">Nucleotide-binding</keyword>
<comment type="caution">
    <text evidence="4">The sequence shown here is derived from an EMBL/GenBank/DDBJ whole genome shotgun (WGS) entry which is preliminary data.</text>
</comment>
<protein>
    <submittedName>
        <fullName evidence="4">AAA family ATPase</fullName>
    </submittedName>
</protein>
<dbReference type="InterPro" id="IPR036388">
    <property type="entry name" value="WH-like_DNA-bd_sf"/>
</dbReference>
<dbReference type="InterPro" id="IPR000792">
    <property type="entry name" value="Tscrpt_reg_LuxR_C"/>
</dbReference>
<keyword evidence="5" id="KW-1185">Reference proteome</keyword>
<keyword evidence="2" id="KW-0067">ATP-binding</keyword>
<proteinExistence type="predicted"/>
<dbReference type="PANTHER" id="PTHR16305:SF35">
    <property type="entry name" value="TRANSCRIPTIONAL ACTIVATOR DOMAIN"/>
    <property type="match status" value="1"/>
</dbReference>
<dbReference type="Gene3D" id="1.10.10.10">
    <property type="entry name" value="Winged helix-like DNA-binding domain superfamily/Winged helix DNA-binding domain"/>
    <property type="match status" value="1"/>
</dbReference>
<sequence>MTTTTGPGLLGRDAEIRALTDLLAAIGTDAPGVGLLGEPGSGKTALLGHVEEQARELGWTVLASRGTGSEAHLPYAALHQLLRPVLGGVDQLPRQQGEALLACFAMGGAIEVNPFFTSLAALELLVDAAADVPVLLSLDDLDRMDQPSLDVLGFVVRRILGERVVVVATSGALVPELGDPRSMSWTTLAGLDDATSLELLHTRAPQLSASLAERIVRQAGGNPLALAEFATSLSDGRQSWAELDEDLPMTARLEGAFATRADELDPVARAVLDVAAVDDGDDLTEVLAAATLLLGEPVDADAAHRAEGLGLLAVVGDHYRIATPLIGSALRQSMSRHQRYAAHAALAEVLAADHDRAVWHRAAAVPGRDEQVAAELEAAAADARRRGAVTTAVVWLERAAALSPEPESRASRLLSAAELAYELGRHAQVEDLKARVAGTTLHARDRSRLTWLDGAFHDGASSEPSEIRRIVGLARAATREGDPDLAVQLLFGAARRVWWRDPGPEVRAEIVAAVGQVPLPPHDPRMLAVLGLAESFEQTATIVADLGRWPADADGRPDLAGLLGIAAFCVGDFDRADTFLTTAIHELRAQGRLSLLAEALAIRSWAEINLGVFDPARSADEAVRLGDETGQAVWAATARAAVALSDAVAGRFDARHVLLAEAEQTAVQLPNASSSLLAGVQMTRALAELGADRPEQAYGELHRTFDPADPSYQRVQQLWTIGYLADAGVRTGRREPVRDLVAACAELAGPVPALGSAISLEYAAAVLADDASAEALFAAALDGAARPYPWHRARLQLALGEWLRRQRRVVESREPLRAARGAFAALGAASWADRADQELRATGEVGWGPSASPREALSAQEATIAELAAQGLSNREIGQRLFLSHRTVGSHLYRIFPKLGITSRSQLAAAISPRSPQPRAPLP</sequence>